<dbReference type="Proteomes" id="UP000287651">
    <property type="component" value="Unassembled WGS sequence"/>
</dbReference>
<evidence type="ECO:0000313" key="3">
    <source>
        <dbReference type="Proteomes" id="UP000287651"/>
    </source>
</evidence>
<protein>
    <submittedName>
        <fullName evidence="2">Uncharacterized protein</fullName>
    </submittedName>
</protein>
<evidence type="ECO:0000256" key="1">
    <source>
        <dbReference type="SAM" id="MobiDB-lite"/>
    </source>
</evidence>
<dbReference type="AlphaFoldDB" id="A0A426YGM5"/>
<proteinExistence type="predicted"/>
<name>A0A426YGM5_ENSVE</name>
<feature type="compositionally biased region" description="Basic and acidic residues" evidence="1">
    <location>
        <begin position="1"/>
        <end position="40"/>
    </location>
</feature>
<comment type="caution">
    <text evidence="2">The sequence shown here is derived from an EMBL/GenBank/DDBJ whole genome shotgun (WGS) entry which is preliminary data.</text>
</comment>
<accession>A0A426YGM5</accession>
<evidence type="ECO:0000313" key="2">
    <source>
        <dbReference type="EMBL" id="RRT50914.1"/>
    </source>
</evidence>
<organism evidence="2 3">
    <name type="scientific">Ensete ventricosum</name>
    <name type="common">Abyssinian banana</name>
    <name type="synonym">Musa ensete</name>
    <dbReference type="NCBI Taxonomy" id="4639"/>
    <lineage>
        <taxon>Eukaryota</taxon>
        <taxon>Viridiplantae</taxon>
        <taxon>Streptophyta</taxon>
        <taxon>Embryophyta</taxon>
        <taxon>Tracheophyta</taxon>
        <taxon>Spermatophyta</taxon>
        <taxon>Magnoliopsida</taxon>
        <taxon>Liliopsida</taxon>
        <taxon>Zingiberales</taxon>
        <taxon>Musaceae</taxon>
        <taxon>Ensete</taxon>
    </lineage>
</organism>
<sequence>MFARAHEENCKQLELEKKKARKEAEQEKVKNSRTKKEPQNGRRSPKKSAANWAGLRSQLVKAHLPILDERRRLSPFRRRLQVVAIHRPPLTRSPPTQLPFLPLLATSEPKIGFVFRLAAACAGNIRPRPSASNMSCIGSSFGWLILCGDCGLIKLFNPLAGEDIRLPHLVRVSRFISDAGGR</sequence>
<gene>
    <name evidence="2" type="ORF">B296_00040678</name>
</gene>
<dbReference type="EMBL" id="AMZH03012498">
    <property type="protein sequence ID" value="RRT50914.1"/>
    <property type="molecule type" value="Genomic_DNA"/>
</dbReference>
<reference evidence="2 3" key="1">
    <citation type="journal article" date="2014" name="Agronomy (Basel)">
        <title>A Draft Genome Sequence for Ensete ventricosum, the Drought-Tolerant Tree Against Hunger.</title>
        <authorList>
            <person name="Harrison J."/>
            <person name="Moore K.A."/>
            <person name="Paszkiewicz K."/>
            <person name="Jones T."/>
            <person name="Grant M."/>
            <person name="Ambacheew D."/>
            <person name="Muzemil S."/>
            <person name="Studholme D.J."/>
        </authorList>
    </citation>
    <scope>NUCLEOTIDE SEQUENCE [LARGE SCALE GENOMIC DNA]</scope>
</reference>
<feature type="region of interest" description="Disordered" evidence="1">
    <location>
        <begin position="1"/>
        <end position="50"/>
    </location>
</feature>